<feature type="domain" description="Phospholipase/carboxylesterase/thioesterase" evidence="1">
    <location>
        <begin position="31"/>
        <end position="215"/>
    </location>
</feature>
<name>A0A1S2VTL4_9BACT</name>
<sequence length="220" mass="25142">MATEHHLTVTRTARFHTLGGDGSGERPDSVTNIWFVLHGYGQLARYFIRKFDVIADEHTLVVAPEALSRFYLDTEFNRMGASWLTREDRDQEVADYVAYLDTLYTRIMQDRDPASVKITLLGFSQGGATACRWVTHGKVSCDRLILWAGYFANGLTDVLPASTAAQLPVTYVYGRQDEYIEQMPDPDAYIMRIKQDMPHVQIDAFEGKHVIDRDVLKRYK</sequence>
<protein>
    <submittedName>
        <fullName evidence="2">Phospholipase</fullName>
    </submittedName>
</protein>
<dbReference type="Gene3D" id="3.40.50.1820">
    <property type="entry name" value="alpha/beta hydrolase"/>
    <property type="match status" value="1"/>
</dbReference>
<reference evidence="2 3" key="1">
    <citation type="submission" date="2016-10" db="EMBL/GenBank/DDBJ databases">
        <title>Arsenicibacter rosenii gen. nov., sp. nov., an efficient arsenic-methylating bacterium isolated from an arsenic-contaminated paddy soil.</title>
        <authorList>
            <person name="Huang K."/>
        </authorList>
    </citation>
    <scope>NUCLEOTIDE SEQUENCE [LARGE SCALE GENOMIC DNA]</scope>
    <source>
        <strain evidence="2 3">SM-1</strain>
    </source>
</reference>
<evidence type="ECO:0000313" key="3">
    <source>
        <dbReference type="Proteomes" id="UP000181790"/>
    </source>
</evidence>
<evidence type="ECO:0000313" key="2">
    <source>
        <dbReference type="EMBL" id="OIN61248.1"/>
    </source>
</evidence>
<keyword evidence="3" id="KW-1185">Reference proteome</keyword>
<dbReference type="SUPFAM" id="SSF53474">
    <property type="entry name" value="alpha/beta-Hydrolases"/>
    <property type="match status" value="1"/>
</dbReference>
<dbReference type="AlphaFoldDB" id="A0A1S2VTL4"/>
<dbReference type="InterPro" id="IPR003140">
    <property type="entry name" value="PLipase/COase/thioEstase"/>
</dbReference>
<dbReference type="OrthoDB" id="595091at2"/>
<organism evidence="2 3">
    <name type="scientific">Arsenicibacter rosenii</name>
    <dbReference type="NCBI Taxonomy" id="1750698"/>
    <lineage>
        <taxon>Bacteria</taxon>
        <taxon>Pseudomonadati</taxon>
        <taxon>Bacteroidota</taxon>
        <taxon>Cytophagia</taxon>
        <taxon>Cytophagales</taxon>
        <taxon>Spirosomataceae</taxon>
        <taxon>Arsenicibacter</taxon>
    </lineage>
</organism>
<proteinExistence type="predicted"/>
<comment type="caution">
    <text evidence="2">The sequence shown here is derived from an EMBL/GenBank/DDBJ whole genome shotgun (WGS) entry which is preliminary data.</text>
</comment>
<dbReference type="Pfam" id="PF02230">
    <property type="entry name" value="Abhydrolase_2"/>
    <property type="match status" value="1"/>
</dbReference>
<gene>
    <name evidence="2" type="ORF">BLX24_00715</name>
</gene>
<evidence type="ECO:0000259" key="1">
    <source>
        <dbReference type="Pfam" id="PF02230"/>
    </source>
</evidence>
<accession>A0A1S2VTL4</accession>
<dbReference type="EMBL" id="MORL01000001">
    <property type="protein sequence ID" value="OIN61248.1"/>
    <property type="molecule type" value="Genomic_DNA"/>
</dbReference>
<dbReference type="InterPro" id="IPR029058">
    <property type="entry name" value="AB_hydrolase_fold"/>
</dbReference>
<dbReference type="Proteomes" id="UP000181790">
    <property type="component" value="Unassembled WGS sequence"/>
</dbReference>
<dbReference type="GO" id="GO:0016787">
    <property type="term" value="F:hydrolase activity"/>
    <property type="evidence" value="ECO:0007669"/>
    <property type="project" value="InterPro"/>
</dbReference>